<evidence type="ECO:0000313" key="2">
    <source>
        <dbReference type="EMBL" id="KAK5092875.1"/>
    </source>
</evidence>
<organism evidence="2 3">
    <name type="scientific">Lithohypha guttulata</name>
    <dbReference type="NCBI Taxonomy" id="1690604"/>
    <lineage>
        <taxon>Eukaryota</taxon>
        <taxon>Fungi</taxon>
        <taxon>Dikarya</taxon>
        <taxon>Ascomycota</taxon>
        <taxon>Pezizomycotina</taxon>
        <taxon>Eurotiomycetes</taxon>
        <taxon>Chaetothyriomycetidae</taxon>
        <taxon>Chaetothyriales</taxon>
        <taxon>Trichomeriaceae</taxon>
        <taxon>Lithohypha</taxon>
    </lineage>
</organism>
<sequence>MAATDRVGHIRFACAIVVLKSKPNSVSIEAYILSLRKSLLCESRSRPGVGHILDSTVLWHDLFLQTQRDNLDLRAQCAVQHYEDNTSSATPCTPRKRKRPAPSTTPKDNRQAKRRKSLEIAGLAAEEQHVSTTEQHRDRALLLRVIYGLARTKDQLPSDDEGTDSIIHLACDTIIETCRNAQDTTASKTAQQSQPPTLNECCIATKSVWSILLSKLRSDTSSPENANDPFAAVASAMCMVVETFLGRLHQYCLDEADRRMKLAKRNTKLRGSKTKAPLQKDSGKAELFKHNCGLVASVLAHMLAIATTLQQKHQRLFEAIASIYLEHLGSAMSLHLFGDPDSSDDCGVLAPPRGIEDVSHIETKDALLTTQLEAPYLVSILKGLMRSQVSRDDTTKPNDLPEDTRDNRINPIVLHKLQSRLIRGIFGDDIEASAGSGGMGARPPTVNPAESCEGPNQNSGNEDWFLSHVWNLIGWDILLDRSDGLELAVGLGA</sequence>
<accession>A0ABR0KCR7</accession>
<gene>
    <name evidence="2" type="ORF">LTR24_004789</name>
</gene>
<feature type="region of interest" description="Disordered" evidence="1">
    <location>
        <begin position="84"/>
        <end position="115"/>
    </location>
</feature>
<keyword evidence="3" id="KW-1185">Reference proteome</keyword>
<dbReference type="Proteomes" id="UP001345013">
    <property type="component" value="Unassembled WGS sequence"/>
</dbReference>
<name>A0ABR0KCR7_9EURO</name>
<dbReference type="EMBL" id="JAVRRG010000051">
    <property type="protein sequence ID" value="KAK5092875.1"/>
    <property type="molecule type" value="Genomic_DNA"/>
</dbReference>
<evidence type="ECO:0000256" key="1">
    <source>
        <dbReference type="SAM" id="MobiDB-lite"/>
    </source>
</evidence>
<reference evidence="2 3" key="1">
    <citation type="submission" date="2023-08" db="EMBL/GenBank/DDBJ databases">
        <title>Black Yeasts Isolated from many extreme environments.</title>
        <authorList>
            <person name="Coleine C."/>
            <person name="Stajich J.E."/>
            <person name="Selbmann L."/>
        </authorList>
    </citation>
    <scope>NUCLEOTIDE SEQUENCE [LARGE SCALE GENOMIC DNA]</scope>
    <source>
        <strain evidence="2 3">CCFEE 5885</strain>
    </source>
</reference>
<evidence type="ECO:0000313" key="3">
    <source>
        <dbReference type="Proteomes" id="UP001345013"/>
    </source>
</evidence>
<feature type="region of interest" description="Disordered" evidence="1">
    <location>
        <begin position="434"/>
        <end position="458"/>
    </location>
</feature>
<comment type="caution">
    <text evidence="2">The sequence shown here is derived from an EMBL/GenBank/DDBJ whole genome shotgun (WGS) entry which is preliminary data.</text>
</comment>
<protein>
    <submittedName>
        <fullName evidence="2">Uncharacterized protein</fullName>
    </submittedName>
</protein>
<proteinExistence type="predicted"/>